<dbReference type="KEGG" id="dej:AWY79_03735"/>
<dbReference type="OrthoDB" id="9805982at2"/>
<organism evidence="2 4">
    <name type="scientific">Pseudodesulfovibrio indicus</name>
    <dbReference type="NCBI Taxonomy" id="1716143"/>
    <lineage>
        <taxon>Bacteria</taxon>
        <taxon>Pseudomonadati</taxon>
        <taxon>Thermodesulfobacteriota</taxon>
        <taxon>Desulfovibrionia</taxon>
        <taxon>Desulfovibrionales</taxon>
        <taxon>Desulfovibrionaceae</taxon>
    </lineage>
</organism>
<proteinExistence type="predicted"/>
<protein>
    <submittedName>
        <fullName evidence="2">Collagenase-like PrtC family protease</fullName>
    </submittedName>
</protein>
<evidence type="ECO:0000313" key="1">
    <source>
        <dbReference type="EMBL" id="AMK10290.1"/>
    </source>
</evidence>
<dbReference type="GO" id="GO:0006508">
    <property type="term" value="P:proteolysis"/>
    <property type="evidence" value="ECO:0007669"/>
    <property type="project" value="UniProtKB-KW"/>
</dbReference>
<keyword evidence="2" id="KW-0378">Hydrolase</keyword>
<sequence length="352" mass="39174">MLLDVPFLPRDEYVAFLRERADRLASVHFSLADPALADARQRLRREPLDDIIRGLNRLPGVDKFLLVNARLHRFERYFDPDGLRRAATALDRLTLEGGLTGVVFSDGYYLQALSDAHPETCARLEAVPSINTMPDSPGRVFALLDLIRETAFRAPSRLVPDRALNRDPAGLRALVRAVRERNPAMRFLLMANEGCLYQCPYKPAHDAQVALVVEGVCGDRTFAVNREFGCVRRMLARPGLMLASPFIRPEDAGRYADVVHGLKICGRNRGKAFLMRAVDAYLDSSYRGNLLDLMDAMGDLADRVRIPNEALPADFFDRVTGCAKECGPCGWCAALAERLATRTDPGLERFGA</sequence>
<dbReference type="AlphaFoldDB" id="A0A126QJU9"/>
<gene>
    <name evidence="1" type="ORF">AWY79_03735</name>
    <name evidence="2" type="ORF">EDC59_11824</name>
</gene>
<evidence type="ECO:0000313" key="3">
    <source>
        <dbReference type="Proteomes" id="UP000055611"/>
    </source>
</evidence>
<dbReference type="EMBL" id="CP014206">
    <property type="protein sequence ID" value="AMK10290.1"/>
    <property type="molecule type" value="Genomic_DNA"/>
</dbReference>
<evidence type="ECO:0000313" key="4">
    <source>
        <dbReference type="Proteomes" id="UP000295506"/>
    </source>
</evidence>
<dbReference type="Proteomes" id="UP000295506">
    <property type="component" value="Unassembled WGS sequence"/>
</dbReference>
<evidence type="ECO:0000313" key="2">
    <source>
        <dbReference type="EMBL" id="TDT82005.1"/>
    </source>
</evidence>
<keyword evidence="3" id="KW-1185">Reference proteome</keyword>
<dbReference type="EMBL" id="SOBK01000018">
    <property type="protein sequence ID" value="TDT82005.1"/>
    <property type="molecule type" value="Genomic_DNA"/>
</dbReference>
<reference evidence="1 3" key="1">
    <citation type="journal article" date="2016" name="Front. Microbiol.">
        <title>Genome Sequence of the Piezophilic, Mesophilic Sulfate-Reducing Bacterium Desulfovibrio indicus J2T.</title>
        <authorList>
            <person name="Cao J."/>
            <person name="Maignien L."/>
            <person name="Shao Z."/>
            <person name="Alain K."/>
            <person name="Jebbar M."/>
        </authorList>
    </citation>
    <scope>NUCLEOTIDE SEQUENCE [LARGE SCALE GENOMIC DNA]</scope>
    <source>
        <strain evidence="1 3">J2</strain>
    </source>
</reference>
<name>A0A126QJU9_9BACT</name>
<accession>A0A126QJU9</accession>
<dbReference type="RefSeq" id="WP_066800467.1">
    <property type="nucleotide sequence ID" value="NZ_CP014206.1"/>
</dbReference>
<dbReference type="GO" id="GO:0008233">
    <property type="term" value="F:peptidase activity"/>
    <property type="evidence" value="ECO:0007669"/>
    <property type="project" value="UniProtKB-KW"/>
</dbReference>
<dbReference type="Proteomes" id="UP000055611">
    <property type="component" value="Chromosome"/>
</dbReference>
<reference evidence="2 4" key="2">
    <citation type="submission" date="2019-03" db="EMBL/GenBank/DDBJ databases">
        <title>Genomic Encyclopedia of Type Strains, Phase IV (KMG-IV): sequencing the most valuable type-strain genomes for metagenomic binning, comparative biology and taxonomic classification.</title>
        <authorList>
            <person name="Goeker M."/>
        </authorList>
    </citation>
    <scope>NUCLEOTIDE SEQUENCE [LARGE SCALE GENOMIC DNA]</scope>
    <source>
        <strain evidence="2 4">DSM 101483</strain>
    </source>
</reference>
<keyword evidence="2" id="KW-0645">Protease</keyword>